<organism evidence="2 3">
    <name type="scientific">Penicillium alfredii</name>
    <dbReference type="NCBI Taxonomy" id="1506179"/>
    <lineage>
        <taxon>Eukaryota</taxon>
        <taxon>Fungi</taxon>
        <taxon>Dikarya</taxon>
        <taxon>Ascomycota</taxon>
        <taxon>Pezizomycotina</taxon>
        <taxon>Eurotiomycetes</taxon>
        <taxon>Eurotiomycetidae</taxon>
        <taxon>Eurotiales</taxon>
        <taxon>Aspergillaceae</taxon>
        <taxon>Penicillium</taxon>
    </lineage>
</organism>
<dbReference type="GeneID" id="81393763"/>
<evidence type="ECO:0000256" key="1">
    <source>
        <dbReference type="SAM" id="SignalP"/>
    </source>
</evidence>
<evidence type="ECO:0000313" key="3">
    <source>
        <dbReference type="Proteomes" id="UP001141434"/>
    </source>
</evidence>
<keyword evidence="3" id="KW-1185">Reference proteome</keyword>
<dbReference type="EMBL" id="JAPMSZ010000005">
    <property type="protein sequence ID" value="KAJ5101791.1"/>
    <property type="molecule type" value="Genomic_DNA"/>
</dbReference>
<dbReference type="RefSeq" id="XP_056512622.1">
    <property type="nucleotide sequence ID" value="XM_056654595.1"/>
</dbReference>
<dbReference type="OrthoDB" id="2119228at2759"/>
<dbReference type="AlphaFoldDB" id="A0A9W9KDE9"/>
<keyword evidence="1" id="KW-0732">Signal</keyword>
<evidence type="ECO:0000313" key="2">
    <source>
        <dbReference type="EMBL" id="KAJ5101791.1"/>
    </source>
</evidence>
<sequence length="179" mass="19898">MRHLLTFLCVFGAAYAEVLKPIAGGSVPTDSCLFHGGDPTKVSVAKPPHQDWQTSPLQQAYKGFDGNGNIQTSRFGKEYKGGWCGLHVRAYKPDLDWNFNPGKHYSLELTVKDAEQNDVPVQGLLPYIVHATAPKDDEDHVYFNYAGDSWHTRDGKNCKGSCGPYDRDLYMDCDCGFSC</sequence>
<feature type="chain" id="PRO_5040755410" evidence="1">
    <location>
        <begin position="17"/>
        <end position="179"/>
    </location>
</feature>
<name>A0A9W9KDE9_9EURO</name>
<proteinExistence type="predicted"/>
<dbReference type="Proteomes" id="UP001141434">
    <property type="component" value="Unassembled WGS sequence"/>
</dbReference>
<reference evidence="2" key="2">
    <citation type="journal article" date="2023" name="IMA Fungus">
        <title>Comparative genomic study of the Penicillium genus elucidates a diverse pangenome and 15 lateral gene transfer events.</title>
        <authorList>
            <person name="Petersen C."/>
            <person name="Sorensen T."/>
            <person name="Nielsen M.R."/>
            <person name="Sondergaard T.E."/>
            <person name="Sorensen J.L."/>
            <person name="Fitzpatrick D.A."/>
            <person name="Frisvad J.C."/>
            <person name="Nielsen K.L."/>
        </authorList>
    </citation>
    <scope>NUCLEOTIDE SEQUENCE</scope>
    <source>
        <strain evidence="2">IBT 34128</strain>
    </source>
</reference>
<protein>
    <submittedName>
        <fullName evidence="2">Uncharacterized protein</fullName>
    </submittedName>
</protein>
<reference evidence="2" key="1">
    <citation type="submission" date="2022-11" db="EMBL/GenBank/DDBJ databases">
        <authorList>
            <person name="Petersen C."/>
        </authorList>
    </citation>
    <scope>NUCLEOTIDE SEQUENCE</scope>
    <source>
        <strain evidence="2">IBT 34128</strain>
    </source>
</reference>
<comment type="caution">
    <text evidence="2">The sequence shown here is derived from an EMBL/GenBank/DDBJ whole genome shotgun (WGS) entry which is preliminary data.</text>
</comment>
<accession>A0A9W9KDE9</accession>
<feature type="signal peptide" evidence="1">
    <location>
        <begin position="1"/>
        <end position="16"/>
    </location>
</feature>
<gene>
    <name evidence="2" type="ORF">NUU61_004013</name>
</gene>